<dbReference type="Proteomes" id="UP000188268">
    <property type="component" value="Unassembled WGS sequence"/>
</dbReference>
<name>A0A1R3GT78_COCAP</name>
<proteinExistence type="inferred from homology"/>
<keyword evidence="2" id="KW-0813">Transport</keyword>
<comment type="caution">
    <text evidence="11">The sequence shown here is derived from an EMBL/GenBank/DDBJ whole genome shotgun (WGS) entry which is preliminary data.</text>
</comment>
<dbReference type="PANTHER" id="PTHR31651:SF6">
    <property type="entry name" value="PROTEIN PIN-LIKES 1-LIKE"/>
    <property type="match status" value="1"/>
</dbReference>
<evidence type="ECO:0000313" key="11">
    <source>
        <dbReference type="EMBL" id="OMO61272.1"/>
    </source>
</evidence>
<dbReference type="PANTHER" id="PTHR31651">
    <property type="match status" value="1"/>
</dbReference>
<evidence type="ECO:0000256" key="2">
    <source>
        <dbReference type="ARBA" id="ARBA00022448"/>
    </source>
</evidence>
<evidence type="ECO:0000256" key="9">
    <source>
        <dbReference type="ARBA" id="ARBA00025752"/>
    </source>
</evidence>
<dbReference type="GO" id="GO:0009734">
    <property type="term" value="P:auxin-activated signaling pathway"/>
    <property type="evidence" value="ECO:0007669"/>
    <property type="project" value="UniProtKB-KW"/>
</dbReference>
<dbReference type="OMA" id="CHEYAMA"/>
<feature type="transmembrane region" description="Helical" evidence="10">
    <location>
        <begin position="6"/>
        <end position="24"/>
    </location>
</feature>
<evidence type="ECO:0000256" key="7">
    <source>
        <dbReference type="ARBA" id="ARBA00023294"/>
    </source>
</evidence>
<dbReference type="GO" id="GO:0080162">
    <property type="term" value="P:endoplasmic reticulum to cytosol auxin transport"/>
    <property type="evidence" value="ECO:0007669"/>
    <property type="project" value="InterPro"/>
</dbReference>
<keyword evidence="6 10" id="KW-0472">Membrane</keyword>
<dbReference type="Pfam" id="PF03547">
    <property type="entry name" value="Mem_trans"/>
    <property type="match status" value="1"/>
</dbReference>
<comment type="subcellular location">
    <subcellularLocation>
        <location evidence="1">Endoplasmic reticulum membrane</location>
        <topology evidence="1">Multi-pass membrane protein</topology>
    </subcellularLocation>
</comment>
<evidence type="ECO:0000256" key="6">
    <source>
        <dbReference type="ARBA" id="ARBA00023136"/>
    </source>
</evidence>
<keyword evidence="5 10" id="KW-1133">Transmembrane helix</keyword>
<keyword evidence="4" id="KW-0256">Endoplasmic reticulum</keyword>
<evidence type="ECO:0000256" key="4">
    <source>
        <dbReference type="ARBA" id="ARBA00022824"/>
    </source>
</evidence>
<feature type="transmembrane region" description="Helical" evidence="10">
    <location>
        <begin position="457"/>
        <end position="478"/>
    </location>
</feature>
<dbReference type="InterPro" id="IPR045033">
    <property type="entry name" value="PILS1/3/4/5/7"/>
</dbReference>
<feature type="transmembrane region" description="Helical" evidence="10">
    <location>
        <begin position="95"/>
        <end position="116"/>
    </location>
</feature>
<comment type="function">
    <text evidence="8">Involved in cellular auxin homeostasis by regulating auxin metabolism. Regulates intracellular auxin accumulation at the endoplasmic reticulum and thus auxin availability for nuclear auxin signaling.</text>
</comment>
<keyword evidence="12" id="KW-1185">Reference proteome</keyword>
<dbReference type="AlphaFoldDB" id="A0A1R3GT78"/>
<dbReference type="STRING" id="210143.A0A1R3GT78"/>
<feature type="transmembrane region" description="Helical" evidence="10">
    <location>
        <begin position="642"/>
        <end position="662"/>
    </location>
</feature>
<feature type="transmembrane region" description="Helical" evidence="10">
    <location>
        <begin position="240"/>
        <end position="260"/>
    </location>
</feature>
<evidence type="ECO:0000256" key="5">
    <source>
        <dbReference type="ARBA" id="ARBA00022989"/>
    </source>
</evidence>
<gene>
    <name evidence="11" type="ORF">CCACVL1_23631</name>
</gene>
<evidence type="ECO:0000256" key="3">
    <source>
        <dbReference type="ARBA" id="ARBA00022692"/>
    </source>
</evidence>
<feature type="transmembrane region" description="Helical" evidence="10">
    <location>
        <begin position="708"/>
        <end position="732"/>
    </location>
</feature>
<organism evidence="11 12">
    <name type="scientific">Corchorus capsularis</name>
    <name type="common">Jute</name>
    <dbReference type="NCBI Taxonomy" id="210143"/>
    <lineage>
        <taxon>Eukaryota</taxon>
        <taxon>Viridiplantae</taxon>
        <taxon>Streptophyta</taxon>
        <taxon>Embryophyta</taxon>
        <taxon>Tracheophyta</taxon>
        <taxon>Spermatophyta</taxon>
        <taxon>Magnoliopsida</taxon>
        <taxon>eudicotyledons</taxon>
        <taxon>Gunneridae</taxon>
        <taxon>Pentapetalae</taxon>
        <taxon>rosids</taxon>
        <taxon>malvids</taxon>
        <taxon>Malvales</taxon>
        <taxon>Malvaceae</taxon>
        <taxon>Grewioideae</taxon>
        <taxon>Apeibeae</taxon>
        <taxon>Corchorus</taxon>
    </lineage>
</organism>
<dbReference type="OrthoDB" id="191139at2759"/>
<feature type="transmembrane region" description="Helical" evidence="10">
    <location>
        <begin position="136"/>
        <end position="155"/>
    </location>
</feature>
<dbReference type="EMBL" id="AWWV01013525">
    <property type="protein sequence ID" value="OMO61272.1"/>
    <property type="molecule type" value="Genomic_DNA"/>
</dbReference>
<feature type="transmembrane region" description="Helical" evidence="10">
    <location>
        <begin position="498"/>
        <end position="517"/>
    </location>
</feature>
<dbReference type="InterPro" id="IPR004776">
    <property type="entry name" value="Mem_transp_PIN-like"/>
</dbReference>
<dbReference type="GO" id="GO:0005789">
    <property type="term" value="C:endoplasmic reticulum membrane"/>
    <property type="evidence" value="ECO:0007669"/>
    <property type="project" value="UniProtKB-SubCell"/>
</dbReference>
<feature type="transmembrane region" description="Helical" evidence="10">
    <location>
        <begin position="61"/>
        <end position="83"/>
    </location>
</feature>
<dbReference type="Gramene" id="OMO61272">
    <property type="protein sequence ID" value="OMO61272"/>
    <property type="gene ID" value="CCACVL1_23631"/>
</dbReference>
<evidence type="ECO:0000256" key="8">
    <source>
        <dbReference type="ARBA" id="ARBA00025100"/>
    </source>
</evidence>
<evidence type="ECO:0000256" key="10">
    <source>
        <dbReference type="SAM" id="Phobius"/>
    </source>
</evidence>
<feature type="transmembrane region" description="Helical" evidence="10">
    <location>
        <begin position="280"/>
        <end position="298"/>
    </location>
</feature>
<feature type="transmembrane region" description="Helical" evidence="10">
    <location>
        <begin position="424"/>
        <end position="445"/>
    </location>
</feature>
<accession>A0A1R3GT78</accession>
<comment type="similarity">
    <text evidence="9">Belongs to the auxin efflux carrier (TC 2.A.69.2) family.</text>
</comment>
<feature type="transmembrane region" description="Helical" evidence="10">
    <location>
        <begin position="392"/>
        <end position="412"/>
    </location>
</feature>
<evidence type="ECO:0000256" key="1">
    <source>
        <dbReference type="ARBA" id="ARBA00004477"/>
    </source>
</evidence>
<reference evidence="11 12" key="1">
    <citation type="submission" date="2013-09" db="EMBL/GenBank/DDBJ databases">
        <title>Corchorus capsularis genome sequencing.</title>
        <authorList>
            <person name="Alam M."/>
            <person name="Haque M.S."/>
            <person name="Islam M.S."/>
            <person name="Emdad E.M."/>
            <person name="Islam M.M."/>
            <person name="Ahmed B."/>
            <person name="Halim A."/>
            <person name="Hossen Q.M.M."/>
            <person name="Hossain M.Z."/>
            <person name="Ahmed R."/>
            <person name="Khan M.M."/>
            <person name="Islam R."/>
            <person name="Rashid M.M."/>
            <person name="Khan S.A."/>
            <person name="Rahman M.S."/>
            <person name="Alam M."/>
        </authorList>
    </citation>
    <scope>NUCLEOTIDE SEQUENCE [LARGE SCALE GENOMIC DNA]</scope>
    <source>
        <strain evidence="12">cv. CVL-1</strain>
        <tissue evidence="11">Whole seedling</tissue>
    </source>
</reference>
<feature type="transmembrane region" description="Helical" evidence="10">
    <location>
        <begin position="669"/>
        <end position="688"/>
    </location>
</feature>
<sequence>MPVIKVLLVTGVGLFLAMDQIKILGPEAVNYLNKMVFYLFGPSLVVTNLAETVTFRSLVTLWFMPVNIFLTFIIGSLLGWILIKITKTPEHLRGIVIGCCSAGNLGNLLLIIVPAICDESNNPFEDSCSTYAEAYASLSMAIGAIFIWLYAYPFVRAYASKSIEDNSSVHNISSEVTPGTFSESCTEPLLPSRNSIDSEHYSGQSELPLTNSDGRLIKVSLEKNVQCIKTIMQKIDLKKVLPPSAIGAVIGFIIGAISPIRKLLIGDNAPLHVIETSASLIGQATIPCMTLIMGANLLRGLRKSEMRLSVIIGIIAVRNIFLPLSGIGVVKAAVYFGIGGSDSLYQFVLMLQYAVPPAMSVVMPVLKVLLVTALGLFLALDGINVLGMEARHYLNNLVFYVFSPSLVFSNLAETITFDSLKTLWFMPVNIMITFIIGSLLAWILIKITKTPQHLQGMVIGCCSAGNLGNLFLIMIPAVCHEPNNPFGDTSVCSTNAGAYASLSTSIGAIFIWSYMYAVMMSYAKKSSANGSTNTITSSGETEKVSGNCTEPLLPSTDCHRSDDYIRQDESPCATRSGERNKMPVLYNTIQCMKTIIGKIDLKKVFAPTAIAAIVGFITGTVSPIRKVVIGDSAPLHVIDASIYLVGQASIPCMTLVLGANLLRGLKRSDVSLVVIIGITVVRNIFLPLSGIGVVKAATYFGMVGSDSLFKFVLMLQYAAPPAMAVGTIAELLKQGQVESSVIMLWTYAVASFSLTLWSTLFMWLLA</sequence>
<feature type="transmembrane region" description="Helical" evidence="10">
    <location>
        <begin position="358"/>
        <end position="380"/>
    </location>
</feature>
<feature type="transmembrane region" description="Helical" evidence="10">
    <location>
        <begin position="604"/>
        <end position="622"/>
    </location>
</feature>
<protein>
    <submittedName>
        <fullName evidence="11">Auxin efflux carrier</fullName>
    </submittedName>
</protein>
<keyword evidence="7" id="KW-0927">Auxin signaling pathway</keyword>
<feature type="transmembrane region" description="Helical" evidence="10">
    <location>
        <begin position="744"/>
        <end position="765"/>
    </location>
</feature>
<keyword evidence="3 10" id="KW-0812">Transmembrane</keyword>
<evidence type="ECO:0000313" key="12">
    <source>
        <dbReference type="Proteomes" id="UP000188268"/>
    </source>
</evidence>
<feature type="transmembrane region" description="Helical" evidence="10">
    <location>
        <begin position="310"/>
        <end position="338"/>
    </location>
</feature>